<evidence type="ECO:0000256" key="1">
    <source>
        <dbReference type="ARBA" id="ARBA00004241"/>
    </source>
</evidence>
<keyword evidence="5" id="KW-1185">Reference proteome</keyword>
<dbReference type="Pfam" id="PF07963">
    <property type="entry name" value="N_methyl"/>
    <property type="match status" value="1"/>
</dbReference>
<evidence type="ECO:0000313" key="4">
    <source>
        <dbReference type="EMBL" id="AZU63322.1"/>
    </source>
</evidence>
<dbReference type="EMBL" id="CP022572">
    <property type="protein sequence ID" value="AZU63322.1"/>
    <property type="molecule type" value="Genomic_DNA"/>
</dbReference>
<dbReference type="KEGG" id="nmk:CHR53_19775"/>
<proteinExistence type="predicted"/>
<dbReference type="NCBIfam" id="NF041002">
    <property type="entry name" value="pilin_ComGF"/>
    <property type="match status" value="1"/>
</dbReference>
<accession>A0A3Q9QYI2</accession>
<feature type="transmembrane region" description="Helical" evidence="3">
    <location>
        <begin position="20"/>
        <end position="47"/>
    </location>
</feature>
<dbReference type="RefSeq" id="WP_127489986.1">
    <property type="nucleotide sequence ID" value="NZ_CP022572.1"/>
</dbReference>
<keyword evidence="3" id="KW-0472">Membrane</keyword>
<dbReference type="InterPro" id="IPR012902">
    <property type="entry name" value="N_methyl_site"/>
</dbReference>
<protein>
    <submittedName>
        <fullName evidence="4">Competence protein comGF</fullName>
    </submittedName>
</protein>
<keyword evidence="3" id="KW-0812">Transmembrane</keyword>
<reference evidence="4 5" key="1">
    <citation type="submission" date="2017-07" db="EMBL/GenBank/DDBJ databases">
        <title>The complete genome sequence of Bacillus mesonae strain H20-5, an efficient strain improving plant abiotic stress resistance.</title>
        <authorList>
            <person name="Kim S.Y."/>
            <person name="Song H."/>
            <person name="Sang M.K."/>
            <person name="Weon H.-Y."/>
            <person name="Song J."/>
        </authorList>
    </citation>
    <scope>NUCLEOTIDE SEQUENCE [LARGE SCALE GENOMIC DNA]</scope>
    <source>
        <strain evidence="4 5">H20-5</strain>
    </source>
</reference>
<name>A0A3Q9QYI2_9BACI</name>
<keyword evidence="2" id="KW-0178">Competence</keyword>
<dbReference type="GO" id="GO:0030420">
    <property type="term" value="P:establishment of competence for transformation"/>
    <property type="evidence" value="ECO:0007669"/>
    <property type="project" value="UniProtKB-KW"/>
</dbReference>
<evidence type="ECO:0000256" key="2">
    <source>
        <dbReference type="ARBA" id="ARBA00023287"/>
    </source>
</evidence>
<evidence type="ECO:0000256" key="3">
    <source>
        <dbReference type="SAM" id="Phobius"/>
    </source>
</evidence>
<organism evidence="4 5">
    <name type="scientific">Neobacillus mesonae</name>
    <dbReference type="NCBI Taxonomy" id="1193713"/>
    <lineage>
        <taxon>Bacteria</taxon>
        <taxon>Bacillati</taxon>
        <taxon>Bacillota</taxon>
        <taxon>Bacilli</taxon>
        <taxon>Bacillales</taxon>
        <taxon>Bacillaceae</taxon>
        <taxon>Neobacillus</taxon>
    </lineage>
</organism>
<gene>
    <name evidence="4" type="ORF">CHR53_19775</name>
</gene>
<dbReference type="GO" id="GO:0009986">
    <property type="term" value="C:cell surface"/>
    <property type="evidence" value="ECO:0007669"/>
    <property type="project" value="UniProtKB-SubCell"/>
</dbReference>
<dbReference type="Pfam" id="PF15980">
    <property type="entry name" value="ComGF"/>
    <property type="match status" value="1"/>
</dbReference>
<dbReference type="OrthoDB" id="2361316at2"/>
<dbReference type="STRING" id="1193713.GCA_001636315_00789"/>
<dbReference type="InterPro" id="IPR016977">
    <property type="entry name" value="ComGF"/>
</dbReference>
<dbReference type="Proteomes" id="UP000282892">
    <property type="component" value="Chromosome"/>
</dbReference>
<comment type="subcellular location">
    <subcellularLocation>
        <location evidence="1">Cell surface</location>
    </subcellularLocation>
</comment>
<sequence length="159" mass="18384">MGTQTVPKWKLAENSNEKAFTLIEALFALSIFMIIIFFISPIFHLLLGQKESQVRLQAMEWEVFCNQLKKEIRLSTQAKLGSGGVRLILTKDSETISYERYETYLRRRVNSTGHEIVLQNVSQYSFILLPNAVKITVIDKWGKEHSVIAYSLVEWKKDT</sequence>
<keyword evidence="3" id="KW-1133">Transmembrane helix</keyword>
<evidence type="ECO:0000313" key="5">
    <source>
        <dbReference type="Proteomes" id="UP000282892"/>
    </source>
</evidence>
<dbReference type="AlphaFoldDB" id="A0A3Q9QYI2"/>